<reference evidence="2" key="1">
    <citation type="journal article" date="2020" name="ISME J.">
        <title>Gammaproteobacteria mediating utilization of methyl-, sulfur- and petroleum organic compounds in deep ocean hydrothermal plumes.</title>
        <authorList>
            <person name="Zhou Z."/>
            <person name="Liu Y."/>
            <person name="Pan J."/>
            <person name="Cron B.R."/>
            <person name="Toner B.M."/>
            <person name="Anantharaman K."/>
            <person name="Breier J.A."/>
            <person name="Dick G.J."/>
            <person name="Li M."/>
        </authorList>
    </citation>
    <scope>NUCLEOTIDE SEQUENCE</scope>
    <source>
        <strain evidence="2">SZUA-1476</strain>
    </source>
</reference>
<feature type="transmembrane region" description="Helical" evidence="1">
    <location>
        <begin position="195"/>
        <end position="217"/>
    </location>
</feature>
<dbReference type="GO" id="GO:0005886">
    <property type="term" value="C:plasma membrane"/>
    <property type="evidence" value="ECO:0007669"/>
    <property type="project" value="UniProtKB-SubCell"/>
</dbReference>
<feature type="transmembrane region" description="Helical" evidence="1">
    <location>
        <begin position="164"/>
        <end position="189"/>
    </location>
</feature>
<dbReference type="EMBL" id="DQUR01000215">
    <property type="protein sequence ID" value="HIP89542.1"/>
    <property type="molecule type" value="Genomic_DNA"/>
</dbReference>
<feature type="non-terminal residue" evidence="2">
    <location>
        <position position="1"/>
    </location>
</feature>
<organism evidence="2 3">
    <name type="scientific">Thermococcus paralvinellae</name>
    <dbReference type="NCBI Taxonomy" id="582419"/>
    <lineage>
        <taxon>Archaea</taxon>
        <taxon>Methanobacteriati</taxon>
        <taxon>Methanobacteriota</taxon>
        <taxon>Thermococci</taxon>
        <taxon>Thermococcales</taxon>
        <taxon>Thermococcaceae</taxon>
        <taxon>Thermococcus</taxon>
    </lineage>
</organism>
<evidence type="ECO:0000313" key="3">
    <source>
        <dbReference type="Proteomes" id="UP000653692"/>
    </source>
</evidence>
<feature type="transmembrane region" description="Helical" evidence="1">
    <location>
        <begin position="77"/>
        <end position="104"/>
    </location>
</feature>
<accession>A0A833E2D8</accession>
<feature type="transmembrane region" description="Helical" evidence="1">
    <location>
        <begin position="124"/>
        <end position="152"/>
    </location>
</feature>
<name>A0A833E2D8_9EURY</name>
<keyword evidence="1" id="KW-0812">Transmembrane</keyword>
<comment type="caution">
    <text evidence="2">The sequence shown here is derived from an EMBL/GenBank/DDBJ whole genome shotgun (WGS) entry which is preliminary data.</text>
</comment>
<sequence length="288" mass="31575">GLSLTGMELFRRRELRIPEPLPVLGFSFSPRGLYGVFLGLSLQSWRFVAFAAFTALMALLSRGTLDKYYANYSIPGLLNAVIQVLNGFLLPLVVLPLGALSIGSTIENGTVRVLLSKPFRRRDFFLGMLLRDVIALLIGAGLYIAFIVAYALHLGAGRRALELGLVFGSLLILSLLQYLALGYLLSVFFRGRRALFISLVLAFLLGIVAPITFLVVFGSSGVAEKALYLPAPSVQYAVLSSALFRKRWLPPAGVGRILEYSGNLAMLVVPMLVYLALSWLTFRKADLR</sequence>
<dbReference type="PANTHER" id="PTHR43471:SF12">
    <property type="entry name" value="HYPOTHETICAL MEMBRANE PROTEIN, CONSERVED"/>
    <property type="match status" value="1"/>
</dbReference>
<dbReference type="AlphaFoldDB" id="A0A833E2D8"/>
<feature type="transmembrane region" description="Helical" evidence="1">
    <location>
        <begin position="47"/>
        <end position="65"/>
    </location>
</feature>
<dbReference type="Pfam" id="PF12679">
    <property type="entry name" value="ABC2_membrane_2"/>
    <property type="match status" value="1"/>
</dbReference>
<dbReference type="Proteomes" id="UP000653692">
    <property type="component" value="Unassembled WGS sequence"/>
</dbReference>
<feature type="transmembrane region" description="Helical" evidence="1">
    <location>
        <begin position="264"/>
        <end position="282"/>
    </location>
</feature>
<proteinExistence type="predicted"/>
<feature type="transmembrane region" description="Helical" evidence="1">
    <location>
        <begin position="21"/>
        <end position="41"/>
    </location>
</feature>
<evidence type="ECO:0000313" key="2">
    <source>
        <dbReference type="EMBL" id="HIP89542.1"/>
    </source>
</evidence>
<evidence type="ECO:0000256" key="1">
    <source>
        <dbReference type="SAM" id="Phobius"/>
    </source>
</evidence>
<protein>
    <submittedName>
        <fullName evidence="2">ABC transporter permease</fullName>
    </submittedName>
</protein>
<dbReference type="PANTHER" id="PTHR43471">
    <property type="entry name" value="ABC TRANSPORTER PERMEASE"/>
    <property type="match status" value="1"/>
</dbReference>
<keyword evidence="1" id="KW-0472">Membrane</keyword>
<gene>
    <name evidence="2" type="ORF">EYH24_06400</name>
</gene>
<dbReference type="GO" id="GO:0140359">
    <property type="term" value="F:ABC-type transporter activity"/>
    <property type="evidence" value="ECO:0007669"/>
    <property type="project" value="InterPro"/>
</dbReference>
<keyword evidence="1" id="KW-1133">Transmembrane helix</keyword>